<name>A0ABW4D2Z6_9LACO</name>
<feature type="chain" id="PRO_5046833356" evidence="3">
    <location>
        <begin position="24"/>
        <end position="408"/>
    </location>
</feature>
<keyword evidence="2" id="KW-0472">Membrane</keyword>
<feature type="compositionally biased region" description="Low complexity" evidence="1">
    <location>
        <begin position="201"/>
        <end position="219"/>
    </location>
</feature>
<dbReference type="NCBIfam" id="TIGR04145">
    <property type="entry name" value="Firmicu_CTERM"/>
    <property type="match status" value="2"/>
</dbReference>
<keyword evidence="2" id="KW-1133">Transmembrane helix</keyword>
<dbReference type="InterPro" id="IPR026409">
    <property type="entry name" value="Firmicu_CTERM"/>
</dbReference>
<feature type="transmembrane region" description="Helical" evidence="2">
    <location>
        <begin position="372"/>
        <end position="392"/>
    </location>
</feature>
<evidence type="ECO:0000313" key="5">
    <source>
        <dbReference type="Proteomes" id="UP001597189"/>
    </source>
</evidence>
<keyword evidence="2" id="KW-0812">Transmembrane</keyword>
<accession>A0ABW4D2Z6</accession>
<gene>
    <name evidence="4" type="ORF">ACFQ44_02210</name>
</gene>
<dbReference type="EMBL" id="JBHTOD010000002">
    <property type="protein sequence ID" value="MFD1454493.1"/>
    <property type="molecule type" value="Genomic_DNA"/>
</dbReference>
<keyword evidence="3" id="KW-0732">Signal</keyword>
<reference evidence="5" key="1">
    <citation type="journal article" date="2019" name="Int. J. Syst. Evol. Microbiol.">
        <title>The Global Catalogue of Microorganisms (GCM) 10K type strain sequencing project: providing services to taxonomists for standard genome sequencing and annotation.</title>
        <authorList>
            <consortium name="The Broad Institute Genomics Platform"/>
            <consortium name="The Broad Institute Genome Sequencing Center for Infectious Disease"/>
            <person name="Wu L."/>
            <person name="Ma J."/>
        </authorList>
    </citation>
    <scope>NUCLEOTIDE SEQUENCE [LARGE SCALE GENOMIC DNA]</scope>
    <source>
        <strain evidence="5">CCM 8979</strain>
    </source>
</reference>
<comment type="caution">
    <text evidence="4">The sequence shown here is derived from an EMBL/GenBank/DDBJ whole genome shotgun (WGS) entry which is preliminary data.</text>
</comment>
<feature type="signal peptide" evidence="3">
    <location>
        <begin position="1"/>
        <end position="23"/>
    </location>
</feature>
<protein>
    <submittedName>
        <fullName evidence="4">Firmicu-CTERM sorting domain-containing protein</fullName>
    </submittedName>
</protein>
<organism evidence="4 5">
    <name type="scientific">Levilactobacillus lanxiensis</name>
    <dbReference type="NCBI Taxonomy" id="2799568"/>
    <lineage>
        <taxon>Bacteria</taxon>
        <taxon>Bacillati</taxon>
        <taxon>Bacillota</taxon>
        <taxon>Bacilli</taxon>
        <taxon>Lactobacillales</taxon>
        <taxon>Lactobacillaceae</taxon>
        <taxon>Levilactobacillus</taxon>
    </lineage>
</organism>
<evidence type="ECO:0000313" key="4">
    <source>
        <dbReference type="EMBL" id="MFD1454493.1"/>
    </source>
</evidence>
<feature type="region of interest" description="Disordered" evidence="1">
    <location>
        <begin position="191"/>
        <end position="219"/>
    </location>
</feature>
<sequence>MKLWKLMMAGVVALGLAGAVVTAEPATVTAQASDNITIDGKFSDWDNANLTDSYNGSTAMESNGQYIDVYVKMQNGQVPGYGDYNFTIDGKNYFVWSDNIPGSVAKGESKAVTFTGGTTNEGPQYGTVATGYVSNDGEHPLAEFRVDLSKFGLTDSANGKKVEMTNPNIGGTATTTVDDLGSKKVSPDVTATSGVIDGKADSSSKATTTTDNDANNDNDNLNIKIDGKFADWKNVTLTEGYNGYTAMVTDGDKVYVYVKMKYGMVPGYGDYNFEFNGKKIFVFSKDIPYNPVSHGSATKVTFRAGNYNEDTSDSSYGTVGDGYVSSDSEGHSIAEFQIDVSKLKLSSMTGQTITMYNPNIGKEKVTVAGGSTGPYVIAGIGVLIAGFGYWRLRKSGKLKRRQNDAADK</sequence>
<evidence type="ECO:0000256" key="3">
    <source>
        <dbReference type="SAM" id="SignalP"/>
    </source>
</evidence>
<evidence type="ECO:0000256" key="2">
    <source>
        <dbReference type="SAM" id="Phobius"/>
    </source>
</evidence>
<dbReference type="Proteomes" id="UP001597189">
    <property type="component" value="Unassembled WGS sequence"/>
</dbReference>
<keyword evidence="5" id="KW-1185">Reference proteome</keyword>
<proteinExistence type="predicted"/>
<dbReference type="RefSeq" id="WP_203643578.1">
    <property type="nucleotide sequence ID" value="NZ_BOLN01000002.1"/>
</dbReference>
<evidence type="ECO:0000256" key="1">
    <source>
        <dbReference type="SAM" id="MobiDB-lite"/>
    </source>
</evidence>